<dbReference type="KEGG" id="fri:FraEuI1c_4769"/>
<gene>
    <name evidence="2" type="ordered locus">FraEuI1c_4769</name>
</gene>
<dbReference type="HOGENOM" id="CLU_1145878_0_0_11"/>
<dbReference type="InParanoid" id="E3IZI9"/>
<dbReference type="RefSeq" id="WP_013425877.1">
    <property type="nucleotide sequence ID" value="NC_014666.1"/>
</dbReference>
<organism evidence="2 3">
    <name type="scientific">Pseudofrankia inefficax (strain DSM 45817 / CECT 9037 / DDB 130130 / EuI1c)</name>
    <name type="common">Frankia inefficax</name>
    <dbReference type="NCBI Taxonomy" id="298654"/>
    <lineage>
        <taxon>Bacteria</taxon>
        <taxon>Bacillati</taxon>
        <taxon>Actinomycetota</taxon>
        <taxon>Actinomycetes</taxon>
        <taxon>Frankiales</taxon>
        <taxon>Frankiaceae</taxon>
        <taxon>Pseudofrankia</taxon>
    </lineage>
</organism>
<accession>E3IZI9</accession>
<keyword evidence="3" id="KW-1185">Reference proteome</keyword>
<evidence type="ECO:0000256" key="1">
    <source>
        <dbReference type="SAM" id="MobiDB-lite"/>
    </source>
</evidence>
<dbReference type="STRING" id="298654.FraEuI1c_4769"/>
<dbReference type="Proteomes" id="UP000002484">
    <property type="component" value="Chromosome"/>
</dbReference>
<evidence type="ECO:0000313" key="3">
    <source>
        <dbReference type="Proteomes" id="UP000002484"/>
    </source>
</evidence>
<sequence length="242" mass="26255">MPDDRGSQHQVDPDQAIRASSREAPRPSDRSALGRRFFLADPRAQTGPGRVRLAEIAAELVDPDAARRWYQRLDLEVLGAIATPHGQLTTLLAGEPPAGGAGRGARQRVRAVLEGRGLGWLCDDDERGEHAERAWDALYAAHYGVDDAVGQVECLTQVLAVCRLAELAYSSADIGWRELADAASARPMVPAEIYRPQRDRRQRPPDQVVQAVAMPVARTELDRVALDAALDSAALRSGAEEA</sequence>
<protein>
    <submittedName>
        <fullName evidence="2">Uncharacterized protein</fullName>
    </submittedName>
</protein>
<dbReference type="AlphaFoldDB" id="E3IZI9"/>
<feature type="region of interest" description="Disordered" evidence="1">
    <location>
        <begin position="1"/>
        <end position="39"/>
    </location>
</feature>
<feature type="compositionally biased region" description="Basic and acidic residues" evidence="1">
    <location>
        <begin position="20"/>
        <end position="29"/>
    </location>
</feature>
<name>E3IZI9_PSEI1</name>
<evidence type="ECO:0000313" key="2">
    <source>
        <dbReference type="EMBL" id="ADP82759.1"/>
    </source>
</evidence>
<dbReference type="EMBL" id="CP002299">
    <property type="protein sequence ID" value="ADP82759.1"/>
    <property type="molecule type" value="Genomic_DNA"/>
</dbReference>
<proteinExistence type="predicted"/>
<reference evidence="2 3" key="1">
    <citation type="submission" date="2010-10" db="EMBL/GenBank/DDBJ databases">
        <title>Complete sequence of Frankia sp. EuI1c.</title>
        <authorList>
            <consortium name="US DOE Joint Genome Institute"/>
            <person name="Lucas S."/>
            <person name="Copeland A."/>
            <person name="Lapidus A."/>
            <person name="Cheng J.-F."/>
            <person name="Bruce D."/>
            <person name="Goodwin L."/>
            <person name="Pitluck S."/>
            <person name="Chertkov O."/>
            <person name="Detter J.C."/>
            <person name="Han C."/>
            <person name="Tapia R."/>
            <person name="Land M."/>
            <person name="Hauser L."/>
            <person name="Jeffries C."/>
            <person name="Kyrpides N."/>
            <person name="Ivanova N."/>
            <person name="Mikhailova N."/>
            <person name="Beauchemin N."/>
            <person name="Sen A."/>
            <person name="Sur S.A."/>
            <person name="Gtari M."/>
            <person name="Wall L."/>
            <person name="Tisa L."/>
            <person name="Woyke T."/>
        </authorList>
    </citation>
    <scope>NUCLEOTIDE SEQUENCE [LARGE SCALE GENOMIC DNA]</scope>
    <source>
        <strain evidence="3">DSM 45817 / CECT 9037 / EuI1c</strain>
    </source>
</reference>